<dbReference type="SUPFAM" id="SSF118310">
    <property type="entry name" value="AN1-like Zinc finger"/>
    <property type="match status" value="2"/>
</dbReference>
<feature type="region of interest" description="Disordered" evidence="1">
    <location>
        <begin position="398"/>
        <end position="460"/>
    </location>
</feature>
<evidence type="ECO:0000313" key="3">
    <source>
        <dbReference type="Proteomes" id="UP001430356"/>
    </source>
</evidence>
<accession>A0AAW0F520</accession>
<name>A0AAW0F520_9TRYP</name>
<dbReference type="PANTHER" id="PTHR14677">
    <property type="entry name" value="ARSENITE INDUCUBLE RNA ASSOCIATED PROTEIN AIP-1-RELATED"/>
    <property type="match status" value="1"/>
</dbReference>
<feature type="compositionally biased region" description="Low complexity" evidence="1">
    <location>
        <begin position="411"/>
        <end position="428"/>
    </location>
</feature>
<dbReference type="AlphaFoldDB" id="A0AAW0F520"/>
<comment type="caution">
    <text evidence="2">The sequence shown here is derived from an EMBL/GenBank/DDBJ whole genome shotgun (WGS) entry which is preliminary data.</text>
</comment>
<keyword evidence="3" id="KW-1185">Reference proteome</keyword>
<dbReference type="EMBL" id="JAECZO010000005">
    <property type="protein sequence ID" value="KAK7200390.1"/>
    <property type="molecule type" value="Genomic_DNA"/>
</dbReference>
<gene>
    <name evidence="2" type="ORF">NESM_000093100</name>
</gene>
<dbReference type="PANTHER" id="PTHR14677:SF38">
    <property type="entry name" value="C2H2-TYPE DOMAIN-CONTAINING PROTEIN"/>
    <property type="match status" value="1"/>
</dbReference>
<feature type="region of interest" description="Disordered" evidence="1">
    <location>
        <begin position="135"/>
        <end position="159"/>
    </location>
</feature>
<proteinExistence type="predicted"/>
<evidence type="ECO:0000256" key="1">
    <source>
        <dbReference type="SAM" id="MobiDB-lite"/>
    </source>
</evidence>
<organism evidence="2 3">
    <name type="scientific">Novymonas esmeraldas</name>
    <dbReference type="NCBI Taxonomy" id="1808958"/>
    <lineage>
        <taxon>Eukaryota</taxon>
        <taxon>Discoba</taxon>
        <taxon>Euglenozoa</taxon>
        <taxon>Kinetoplastea</taxon>
        <taxon>Metakinetoplastina</taxon>
        <taxon>Trypanosomatida</taxon>
        <taxon>Trypanosomatidae</taxon>
        <taxon>Novymonas</taxon>
    </lineage>
</organism>
<reference evidence="2 3" key="1">
    <citation type="journal article" date="2021" name="MBio">
        <title>A New Model Trypanosomatid, Novymonas esmeraldas: Genomic Perception of Its 'Candidatus Pandoraea novymonadis' Endosymbiont.</title>
        <authorList>
            <person name="Zakharova A."/>
            <person name="Saura A."/>
            <person name="Butenko A."/>
            <person name="Podesvova L."/>
            <person name="Warmusova S."/>
            <person name="Kostygov A.Y."/>
            <person name="Nenarokova A."/>
            <person name="Lukes J."/>
            <person name="Opperdoes F.R."/>
            <person name="Yurchenko V."/>
        </authorList>
    </citation>
    <scope>NUCLEOTIDE SEQUENCE [LARGE SCALE GENOMIC DNA]</scope>
    <source>
        <strain evidence="2 3">E262AT.01</strain>
    </source>
</reference>
<protein>
    <submittedName>
        <fullName evidence="2">Zinc finger protein</fullName>
    </submittedName>
</protein>
<evidence type="ECO:0000313" key="2">
    <source>
        <dbReference type="EMBL" id="KAK7200390.1"/>
    </source>
</evidence>
<dbReference type="GO" id="GO:0005737">
    <property type="term" value="C:cytoplasm"/>
    <property type="evidence" value="ECO:0007669"/>
    <property type="project" value="TreeGrafter"/>
</dbReference>
<sequence length="636" mass="65535">MSLDCEGEDGGSCLECGDFDFLPYTCPWCSGTFCAAHATCHHVPTPATRAAAATGARLADAAGGRDAVLCAPPPPPETAATLTTAGAAAPAPLSSTRAPHHRCVVCQSALCALAPCPQCGDCYCAAHRFHGHGDAAPRVRQQSRRTTSPHLHHQPEEGRETAPLVAVLCAPYTSAHPLVLAPVGYRSRRMDALALIFADTDGVVADGRGDGSGVAPGYCVGVCSLVLATEMSVGQLRDQLVAFLQDVPAAADPTWSRWVSRADAALFSVAPADLAATDTGAARLGLHRVPPLSLVPLPVEDILRAAPLKNATVVLRLSSTTDTNTNTNTAAATTIVDCDGGDTALRGALAAVLYGSGAVAAAAPAPTSPEAAAHHRDVRVKALATRLRLQFQQHLRRAAAPAQVSSEDADAAPGGTAGQQQQQGTSSAPSPPHDPHEPSASTAGACESADAPTPLPPPVWPFRQARPLNSFYFFNTKMSPCGVSAIRPAAAPRIVVALFVADAALPAEVRPMCVALGRDWPLARVVDRLREEAAEQQLALHPEARSALALFSLYRLGNGAAVSGGAGGVVCVWDGRTPAPSCPPLTLQSADVLLLCPADAPGAVAAVQAELQQLSDLSGRAKTALRADQVKKCAVM</sequence>
<dbReference type="Proteomes" id="UP001430356">
    <property type="component" value="Unassembled WGS sequence"/>
</dbReference>
<dbReference type="InterPro" id="IPR035896">
    <property type="entry name" value="AN1-like_Znf"/>
</dbReference>